<accession>A0A5N1IH50</accession>
<organism evidence="1 3">
    <name type="scientific">Lactobacillus jensenii</name>
    <dbReference type="NCBI Taxonomy" id="109790"/>
    <lineage>
        <taxon>Bacteria</taxon>
        <taxon>Bacillati</taxon>
        <taxon>Bacillota</taxon>
        <taxon>Bacilli</taxon>
        <taxon>Lactobacillales</taxon>
        <taxon>Lactobacillaceae</taxon>
        <taxon>Lactobacillus</taxon>
    </lineage>
</organism>
<dbReference type="KEGG" id="lje:BUE77_06930"/>
<evidence type="ECO:0000313" key="1">
    <source>
        <dbReference type="EMBL" id="KAA9323261.1"/>
    </source>
</evidence>
<reference evidence="2 4" key="2">
    <citation type="submission" date="2024-04" db="EMBL/GenBank/DDBJ databases">
        <title>Three lactobacilli isolated from voided urine samples from females with type 2 diabetes.</title>
        <authorList>
            <person name="Kula A."/>
            <person name="Stegman N."/>
            <person name="Putonti C."/>
        </authorList>
    </citation>
    <scope>NUCLEOTIDE SEQUENCE [LARGE SCALE GENOMIC DNA]</scope>
    <source>
        <strain evidence="2 4">1855</strain>
    </source>
</reference>
<dbReference type="Proteomes" id="UP000327236">
    <property type="component" value="Unassembled WGS sequence"/>
</dbReference>
<dbReference type="Proteomes" id="UP001385848">
    <property type="component" value="Unassembled WGS sequence"/>
</dbReference>
<dbReference type="EMBL" id="VYWW01000010">
    <property type="protein sequence ID" value="KAA9323261.1"/>
    <property type="molecule type" value="Genomic_DNA"/>
</dbReference>
<evidence type="ECO:0000313" key="4">
    <source>
        <dbReference type="Proteomes" id="UP001385848"/>
    </source>
</evidence>
<dbReference type="EMBL" id="JBBVUL010000006">
    <property type="protein sequence ID" value="MEL0565113.1"/>
    <property type="molecule type" value="Genomic_DNA"/>
</dbReference>
<reference evidence="1 3" key="1">
    <citation type="submission" date="2019-09" db="EMBL/GenBank/DDBJ databases">
        <title>Draft genome sequence assemblies of isolates from the urinary tract.</title>
        <authorList>
            <person name="Mores C.R."/>
            <person name="Putonti C."/>
            <person name="Wolfe A.J."/>
        </authorList>
    </citation>
    <scope>NUCLEOTIDE SEQUENCE [LARGE SCALE GENOMIC DNA]</scope>
    <source>
        <strain evidence="1 3">UMB246</strain>
    </source>
</reference>
<gene>
    <name evidence="2" type="ORF">AAC431_04130</name>
    <name evidence="1" type="ORF">F6H94_03425</name>
</gene>
<keyword evidence="4" id="KW-1185">Reference proteome</keyword>
<proteinExistence type="predicted"/>
<comment type="caution">
    <text evidence="1">The sequence shown here is derived from an EMBL/GenBank/DDBJ whole genome shotgun (WGS) entry which is preliminary data.</text>
</comment>
<evidence type="ECO:0000313" key="2">
    <source>
        <dbReference type="EMBL" id="MEL0565113.1"/>
    </source>
</evidence>
<evidence type="ECO:0000313" key="3">
    <source>
        <dbReference type="Proteomes" id="UP000327236"/>
    </source>
</evidence>
<name>A0A5N1IH50_LACJE</name>
<sequence>MNQNYQTFDMIEEITRNDGSTYYEITNVEQNGIAELACDRGMIKEVRLLQLNIARTNALKTYEAYINKTYKFPTLTTLTKWEEWDKPKGKVLDAYKLILKSNHIG</sequence>
<dbReference type="AlphaFoldDB" id="A0A5N1IH50"/>
<dbReference type="GeneID" id="31743448"/>
<dbReference type="OrthoDB" id="2141081at2"/>
<dbReference type="RefSeq" id="WP_006588244.1">
    <property type="nucleotide sequence ID" value="NZ_CATOUV010000001.1"/>
</dbReference>
<protein>
    <submittedName>
        <fullName evidence="1">Uncharacterized protein</fullName>
    </submittedName>
</protein>